<dbReference type="AlphaFoldDB" id="A0A1L0B4M2"/>
<dbReference type="VEuPathDB" id="FungiDB:HGUI_02171"/>
<evidence type="ECO:0000313" key="9">
    <source>
        <dbReference type="EMBL" id="SGZ39971.1"/>
    </source>
</evidence>
<evidence type="ECO:0000256" key="6">
    <source>
        <dbReference type="SAM" id="MobiDB-lite"/>
    </source>
</evidence>
<dbReference type="InterPro" id="IPR054508">
    <property type="entry name" value="PIR1-like_C"/>
</dbReference>
<dbReference type="PANTHER" id="PTHR47254:SF1">
    <property type="entry name" value="CELL WALL MANNOPROTEIN CIS3-RELATED"/>
    <property type="match status" value="1"/>
</dbReference>
<accession>A0A1L0B4M2</accession>
<keyword evidence="4 7" id="KW-0732">Signal</keyword>
<evidence type="ECO:0000256" key="5">
    <source>
        <dbReference type="ARBA" id="ARBA00038219"/>
    </source>
</evidence>
<dbReference type="GO" id="GO:0031505">
    <property type="term" value="P:fungal-type cell wall organization"/>
    <property type="evidence" value="ECO:0007669"/>
    <property type="project" value="TreeGrafter"/>
</dbReference>
<sequence>MQFLNLILTALLAIEASMVSASSHKHSSSQSKELSSTTLSKTTSSTKHSSSAVSKSSTSVNSTITSYIPGHDWKSLTPTNTYQCGFVNYTSTFGVAVKTVTFDSSNSTNITLANVKRDLVAPTQAVDVIVGQVRALASISSGSSGADEVTTTFTRTKTIVSTSVATLSANTTALNETTHLGYNLTLNGSLVNASFSNISFGNISMYGNSSLLNATYLNRTASYLNSTHQVNTTSYNSTTKCSAKLPDFFNDVSCQTNSTLSVTLDNGVLRDASGKIGSIVSSHQFQFNGPWPAEGTIFAKGWSITPENTLALGDNDIFYECLSGDGYYDLYNEFIGSQCIPIQLEVVTLVDC</sequence>
<evidence type="ECO:0000256" key="1">
    <source>
        <dbReference type="ARBA" id="ARBA00004191"/>
    </source>
</evidence>
<dbReference type="Proteomes" id="UP000183365">
    <property type="component" value="Unassembled WGS sequence"/>
</dbReference>
<name>A0A1L0B4M2_9ASCO</name>
<evidence type="ECO:0000256" key="4">
    <source>
        <dbReference type="ARBA" id="ARBA00022729"/>
    </source>
</evidence>
<keyword evidence="3" id="KW-0964">Secreted</keyword>
<dbReference type="Pfam" id="PF22799">
    <property type="entry name" value="PIR1-like_C"/>
    <property type="match status" value="1"/>
</dbReference>
<comment type="subcellular location">
    <subcellularLocation>
        <location evidence="1">Secreted</location>
        <location evidence="1">Cell wall</location>
    </subcellularLocation>
</comment>
<gene>
    <name evidence="9" type="ORF">HGUI_02171</name>
</gene>
<evidence type="ECO:0000313" key="10">
    <source>
        <dbReference type="Proteomes" id="UP000183365"/>
    </source>
</evidence>
<evidence type="ECO:0000256" key="2">
    <source>
        <dbReference type="ARBA" id="ARBA00022512"/>
    </source>
</evidence>
<feature type="region of interest" description="Disordered" evidence="6">
    <location>
        <begin position="25"/>
        <end position="54"/>
    </location>
</feature>
<evidence type="ECO:0000256" key="3">
    <source>
        <dbReference type="ARBA" id="ARBA00022525"/>
    </source>
</evidence>
<feature type="signal peptide" evidence="7">
    <location>
        <begin position="1"/>
        <end position="21"/>
    </location>
</feature>
<dbReference type="GO" id="GO:0005199">
    <property type="term" value="F:structural constituent of cell wall"/>
    <property type="evidence" value="ECO:0007669"/>
    <property type="project" value="TreeGrafter"/>
</dbReference>
<evidence type="ECO:0000259" key="8">
    <source>
        <dbReference type="Pfam" id="PF22799"/>
    </source>
</evidence>
<feature type="domain" description="Cell wall mannoprotein PIR1-like C-terminal" evidence="8">
    <location>
        <begin position="267"/>
        <end position="342"/>
    </location>
</feature>
<keyword evidence="2" id="KW-0134">Cell wall</keyword>
<dbReference type="EMBL" id="FQNF01000035">
    <property type="protein sequence ID" value="SGZ39971.1"/>
    <property type="molecule type" value="Genomic_DNA"/>
</dbReference>
<proteinExistence type="inferred from homology"/>
<evidence type="ECO:0000256" key="7">
    <source>
        <dbReference type="SAM" id="SignalP"/>
    </source>
</evidence>
<keyword evidence="10" id="KW-1185">Reference proteome</keyword>
<reference evidence="10" key="1">
    <citation type="submission" date="2016-11" db="EMBL/GenBank/DDBJ databases">
        <authorList>
            <person name="Guldener U."/>
        </authorList>
    </citation>
    <scope>NUCLEOTIDE SEQUENCE [LARGE SCALE GENOMIC DNA]</scope>
</reference>
<protein>
    <recommendedName>
        <fullName evidence="8">Cell wall mannoprotein PIR1-like C-terminal domain-containing protein</fullName>
    </recommendedName>
</protein>
<dbReference type="InterPro" id="IPR051153">
    <property type="entry name" value="Yeast_CWMannoprotein_PIR"/>
</dbReference>
<feature type="chain" id="PRO_5013063535" description="Cell wall mannoprotein PIR1-like C-terminal domain-containing protein" evidence="7">
    <location>
        <begin position="22"/>
        <end position="352"/>
    </location>
</feature>
<dbReference type="GO" id="GO:0009277">
    <property type="term" value="C:fungal-type cell wall"/>
    <property type="evidence" value="ECO:0007669"/>
    <property type="project" value="TreeGrafter"/>
</dbReference>
<organism evidence="9 10">
    <name type="scientific">Hanseniaspora guilliermondii</name>
    <dbReference type="NCBI Taxonomy" id="56406"/>
    <lineage>
        <taxon>Eukaryota</taxon>
        <taxon>Fungi</taxon>
        <taxon>Dikarya</taxon>
        <taxon>Ascomycota</taxon>
        <taxon>Saccharomycotina</taxon>
        <taxon>Saccharomycetes</taxon>
        <taxon>Saccharomycodales</taxon>
        <taxon>Saccharomycodaceae</taxon>
        <taxon>Hanseniaspora</taxon>
    </lineage>
</organism>
<comment type="similarity">
    <text evidence="5">Belongs to the PIR protein family.</text>
</comment>
<dbReference type="OrthoDB" id="5415592at2759"/>
<dbReference type="PANTHER" id="PTHR47254">
    <property type="entry name" value="CELL WALL MANNOPROTEIN CIS3-RELATED"/>
    <property type="match status" value="1"/>
</dbReference>